<evidence type="ECO:0000256" key="1">
    <source>
        <dbReference type="SAM" id="Phobius"/>
    </source>
</evidence>
<protein>
    <recommendedName>
        <fullName evidence="4">Sulfotransferase family protein</fullName>
    </recommendedName>
</protein>
<dbReference type="InterPro" id="IPR027417">
    <property type="entry name" value="P-loop_NTPase"/>
</dbReference>
<dbReference type="RefSeq" id="WP_182416380.1">
    <property type="nucleotide sequence ID" value="NZ_CP055153.1"/>
</dbReference>
<dbReference type="PANTHER" id="PTHR36978:SF4">
    <property type="entry name" value="P-LOOP CONTAINING NUCLEOSIDE TRIPHOSPHATE HYDROLASE PROTEIN"/>
    <property type="match status" value="1"/>
</dbReference>
<dbReference type="Pfam" id="PF17784">
    <property type="entry name" value="Sulfotransfer_4"/>
    <property type="match status" value="1"/>
</dbReference>
<gene>
    <name evidence="2" type="ORF">HUW48_13805</name>
</gene>
<sequence length="259" mass="29435">MHSSVFKKHSTSLKIIGAGFGRTGTLSTYQALNTLGFPCYHMFEVIENKENKTHLDFWNRVANAPAGQQHDWEEVFANYTATVDNPGCCVWRELLKTYPDAKVLVTLHPRGPEAWYESTMDTIYFTESMWQFNFLKLFTPFAKKMGNMSSKLIWQRSHKGTMQDKDAAIARYLEHVEEIKASVPANRLLIFTVDQGWEPLCQFLEVQVPESAFPKVNDRAEIKKTIANITKGAYMFLALGIIALTGLVIGLSQFVQKAK</sequence>
<evidence type="ECO:0000313" key="3">
    <source>
        <dbReference type="Proteomes" id="UP000514509"/>
    </source>
</evidence>
<keyword evidence="1" id="KW-0472">Membrane</keyword>
<dbReference type="Gene3D" id="3.40.50.300">
    <property type="entry name" value="P-loop containing nucleotide triphosphate hydrolases"/>
    <property type="match status" value="1"/>
</dbReference>
<feature type="transmembrane region" description="Helical" evidence="1">
    <location>
        <begin position="233"/>
        <end position="255"/>
    </location>
</feature>
<dbReference type="PANTHER" id="PTHR36978">
    <property type="entry name" value="P-LOOP CONTAINING NUCLEOTIDE TRIPHOSPHATE HYDROLASE"/>
    <property type="match status" value="1"/>
</dbReference>
<dbReference type="EMBL" id="CP055153">
    <property type="protein sequence ID" value="QMU31556.1"/>
    <property type="molecule type" value="Genomic_DNA"/>
</dbReference>
<dbReference type="KEGG" id="add:HUW48_13805"/>
<dbReference type="Proteomes" id="UP000514509">
    <property type="component" value="Chromosome"/>
</dbReference>
<proteinExistence type="predicted"/>
<evidence type="ECO:0000313" key="2">
    <source>
        <dbReference type="EMBL" id="QMU31556.1"/>
    </source>
</evidence>
<keyword evidence="1" id="KW-1133">Transmembrane helix</keyword>
<accession>A0A7L7LFB6</accession>
<dbReference type="SUPFAM" id="SSF52540">
    <property type="entry name" value="P-loop containing nucleoside triphosphate hydrolases"/>
    <property type="match status" value="1"/>
</dbReference>
<name>A0A7L7LFB6_9BACT</name>
<reference evidence="2 3" key="1">
    <citation type="submission" date="2020-08" db="EMBL/GenBank/DDBJ databases">
        <title>Adhaeribacter dokdonensis sp. nov., isolated from the rhizosphere of Elymus tsukushiensis, a plant native to the Dokdo Islands, Republic of Korea.</title>
        <authorList>
            <person name="Ghim S.Y."/>
        </authorList>
    </citation>
    <scope>NUCLEOTIDE SEQUENCE [LARGE SCALE GENOMIC DNA]</scope>
    <source>
        <strain evidence="2 3">KUDC8001</strain>
    </source>
</reference>
<evidence type="ECO:0008006" key="4">
    <source>
        <dbReference type="Google" id="ProtNLM"/>
    </source>
</evidence>
<dbReference type="AlphaFoldDB" id="A0A7L7LFB6"/>
<keyword evidence="1" id="KW-0812">Transmembrane</keyword>
<organism evidence="2 3">
    <name type="scientific">Adhaeribacter radiodurans</name>
    <dbReference type="NCBI Taxonomy" id="2745197"/>
    <lineage>
        <taxon>Bacteria</taxon>
        <taxon>Pseudomonadati</taxon>
        <taxon>Bacteroidota</taxon>
        <taxon>Cytophagia</taxon>
        <taxon>Cytophagales</taxon>
        <taxon>Hymenobacteraceae</taxon>
        <taxon>Adhaeribacter</taxon>
    </lineage>
</organism>
<dbReference type="InterPro" id="IPR040632">
    <property type="entry name" value="Sulfotransfer_4"/>
</dbReference>
<keyword evidence="3" id="KW-1185">Reference proteome</keyword>